<evidence type="ECO:0000256" key="3">
    <source>
        <dbReference type="SAM" id="SignalP"/>
    </source>
</evidence>
<feature type="region of interest" description="Disordered" evidence="1">
    <location>
        <begin position="249"/>
        <end position="326"/>
    </location>
</feature>
<gene>
    <name evidence="4" type="ORF">PENVUL_c039G02778</name>
</gene>
<proteinExistence type="predicted"/>
<evidence type="ECO:0000313" key="4">
    <source>
        <dbReference type="EMBL" id="OQE02681.1"/>
    </source>
</evidence>
<feature type="chain" id="PRO_5013388598" description="Mid2 domain-containing protein" evidence="3">
    <location>
        <begin position="19"/>
        <end position="326"/>
    </location>
</feature>
<dbReference type="STRING" id="29845.A0A1V6RLG5"/>
<feature type="compositionally biased region" description="Low complexity" evidence="1">
    <location>
        <begin position="82"/>
        <end position="179"/>
    </location>
</feature>
<feature type="region of interest" description="Disordered" evidence="1">
    <location>
        <begin position="62"/>
        <end position="181"/>
    </location>
</feature>
<accession>A0A1V6RLG5</accession>
<dbReference type="Proteomes" id="UP000191518">
    <property type="component" value="Unassembled WGS sequence"/>
</dbReference>
<keyword evidence="2" id="KW-1133">Transmembrane helix</keyword>
<dbReference type="OrthoDB" id="4366245at2759"/>
<keyword evidence="2" id="KW-0812">Transmembrane</keyword>
<feature type="signal peptide" evidence="3">
    <location>
        <begin position="1"/>
        <end position="18"/>
    </location>
</feature>
<keyword evidence="5" id="KW-1185">Reference proteome</keyword>
<evidence type="ECO:0000256" key="2">
    <source>
        <dbReference type="SAM" id="Phobius"/>
    </source>
</evidence>
<dbReference type="EMBL" id="MDYP01000039">
    <property type="protein sequence ID" value="OQE02681.1"/>
    <property type="molecule type" value="Genomic_DNA"/>
</dbReference>
<keyword evidence="2" id="KW-0472">Membrane</keyword>
<evidence type="ECO:0000256" key="1">
    <source>
        <dbReference type="SAM" id="MobiDB-lite"/>
    </source>
</evidence>
<name>A0A1V6RLG5_9EURO</name>
<evidence type="ECO:0000313" key="5">
    <source>
        <dbReference type="Proteomes" id="UP000191518"/>
    </source>
</evidence>
<feature type="compositionally biased region" description="Polar residues" evidence="1">
    <location>
        <begin position="314"/>
        <end position="326"/>
    </location>
</feature>
<organism evidence="4 5">
    <name type="scientific">Penicillium vulpinum</name>
    <dbReference type="NCBI Taxonomy" id="29845"/>
    <lineage>
        <taxon>Eukaryota</taxon>
        <taxon>Fungi</taxon>
        <taxon>Dikarya</taxon>
        <taxon>Ascomycota</taxon>
        <taxon>Pezizomycotina</taxon>
        <taxon>Eurotiomycetes</taxon>
        <taxon>Eurotiomycetidae</taxon>
        <taxon>Eurotiales</taxon>
        <taxon>Aspergillaceae</taxon>
        <taxon>Penicillium</taxon>
    </lineage>
</organism>
<sequence>MQILIFALCTALCSPVLAQPYTSEITWISATTTSTESLWPTSEPTEVAHLYGKRGYRDILQARDTTATTDEATSRTDEADSTTDTPSETTSAERSSSEITVSETTSAETTSETTKSETTTSTTESTTASPTSETTTETPSTSPTPTSTTETPSSSSLTSSTPTTVSTSTTTSSTSPTSTGKSAAELAEWNRKGNIAAIVFGCCFISFFLIVCIVYYLSSRAKARRIAASKLSSSNDSYSKIPLVAINVDSPSEPEVNRSSPMPNNNPQTEYYPTGGSPSVSNYSAPSGSNYSHAHSMPSPMTPDQASHRDYSLRGQNNEQWNTRIV</sequence>
<keyword evidence="3" id="KW-0732">Signal</keyword>
<comment type="caution">
    <text evidence="4">The sequence shown here is derived from an EMBL/GenBank/DDBJ whole genome shotgun (WGS) entry which is preliminary data.</text>
</comment>
<reference evidence="5" key="1">
    <citation type="journal article" date="2017" name="Nat. Microbiol.">
        <title>Global analysis of biosynthetic gene clusters reveals vast potential of secondary metabolite production in Penicillium species.</title>
        <authorList>
            <person name="Nielsen J.C."/>
            <person name="Grijseels S."/>
            <person name="Prigent S."/>
            <person name="Ji B."/>
            <person name="Dainat J."/>
            <person name="Nielsen K.F."/>
            <person name="Frisvad J.C."/>
            <person name="Workman M."/>
            <person name="Nielsen J."/>
        </authorList>
    </citation>
    <scope>NUCLEOTIDE SEQUENCE [LARGE SCALE GENOMIC DNA]</scope>
    <source>
        <strain evidence="5">IBT 29486</strain>
    </source>
</reference>
<feature type="compositionally biased region" description="Polar residues" evidence="1">
    <location>
        <begin position="257"/>
        <end position="293"/>
    </location>
</feature>
<feature type="compositionally biased region" description="Low complexity" evidence="1">
    <location>
        <begin position="62"/>
        <end position="71"/>
    </location>
</feature>
<protein>
    <recommendedName>
        <fullName evidence="6">Mid2 domain-containing protein</fullName>
    </recommendedName>
</protein>
<feature type="transmembrane region" description="Helical" evidence="2">
    <location>
        <begin position="195"/>
        <end position="217"/>
    </location>
</feature>
<dbReference type="AlphaFoldDB" id="A0A1V6RLG5"/>
<evidence type="ECO:0008006" key="6">
    <source>
        <dbReference type="Google" id="ProtNLM"/>
    </source>
</evidence>